<evidence type="ECO:0000313" key="2">
    <source>
        <dbReference type="EMBL" id="SDZ50097.1"/>
    </source>
</evidence>
<evidence type="ECO:0000313" key="3">
    <source>
        <dbReference type="Proteomes" id="UP000199632"/>
    </source>
</evidence>
<reference evidence="3" key="1">
    <citation type="submission" date="2016-10" db="EMBL/GenBank/DDBJ databases">
        <authorList>
            <person name="Varghese N."/>
            <person name="Submissions S."/>
        </authorList>
    </citation>
    <scope>NUCLEOTIDE SEQUENCE [LARGE SCALE GENOMIC DNA]</scope>
    <source>
        <strain evidence="3">DSM 44718</strain>
    </source>
</reference>
<feature type="region of interest" description="Disordered" evidence="1">
    <location>
        <begin position="19"/>
        <end position="52"/>
    </location>
</feature>
<dbReference type="EMBL" id="FNQB01000003">
    <property type="protein sequence ID" value="SDZ50097.1"/>
    <property type="molecule type" value="Genomic_DNA"/>
</dbReference>
<proteinExistence type="predicted"/>
<organism evidence="2 3">
    <name type="scientific">Asanoa ishikariensis</name>
    <dbReference type="NCBI Taxonomy" id="137265"/>
    <lineage>
        <taxon>Bacteria</taxon>
        <taxon>Bacillati</taxon>
        <taxon>Actinomycetota</taxon>
        <taxon>Actinomycetes</taxon>
        <taxon>Micromonosporales</taxon>
        <taxon>Micromonosporaceae</taxon>
        <taxon>Asanoa</taxon>
    </lineage>
</organism>
<keyword evidence="3" id="KW-1185">Reference proteome</keyword>
<gene>
    <name evidence="2" type="ORF">SAMN05421684_5839</name>
</gene>
<dbReference type="Proteomes" id="UP000199632">
    <property type="component" value="Unassembled WGS sequence"/>
</dbReference>
<accession>A0A1H3TJD4</accession>
<protein>
    <submittedName>
        <fullName evidence="2">Uncharacterized protein</fullName>
    </submittedName>
</protein>
<sequence>MAGIASALIAVVFGIAQCGPSSDPKRVSDATTSTPTLPPPTSEPARPETPADDLLELVEMEYGQEAAEVEVTGMLEPGAPTADPPEPDTKPVKVRPLVLTLRNTGDNPLVLTGLKVVVHEVLMVPACATEGGGGVAPTLNYEFRFPVPPTSEWSATGPQNFAVEPRSVDALSVTIGPAASGDAVYVWRYSVHAVVKDGREILWGGGVGTDGFEVSVDDYLAYTVYGQDSGASPAAIRACADEVVETVQGYIDQSTAPAFAVQSEVEHLIEAYQRLASK</sequence>
<dbReference type="AlphaFoldDB" id="A0A1H3TJD4"/>
<evidence type="ECO:0000256" key="1">
    <source>
        <dbReference type="SAM" id="MobiDB-lite"/>
    </source>
</evidence>
<dbReference type="OrthoDB" id="3391646at2"/>
<dbReference type="RefSeq" id="WP_090799705.1">
    <property type="nucleotide sequence ID" value="NZ_BOND01000001.1"/>
</dbReference>
<name>A0A1H3TJD4_9ACTN</name>